<name>A0A4C1T513_EUMVA</name>
<gene>
    <name evidence="1" type="ORF">EVAR_77216_1</name>
</gene>
<dbReference type="AlphaFoldDB" id="A0A4C1T513"/>
<evidence type="ECO:0000313" key="1">
    <source>
        <dbReference type="EMBL" id="GBP08547.1"/>
    </source>
</evidence>
<reference evidence="1 2" key="1">
    <citation type="journal article" date="2019" name="Commun. Biol.">
        <title>The bagworm genome reveals a unique fibroin gene that provides high tensile strength.</title>
        <authorList>
            <person name="Kono N."/>
            <person name="Nakamura H."/>
            <person name="Ohtoshi R."/>
            <person name="Tomita M."/>
            <person name="Numata K."/>
            <person name="Arakawa K."/>
        </authorList>
    </citation>
    <scope>NUCLEOTIDE SEQUENCE [LARGE SCALE GENOMIC DNA]</scope>
</reference>
<dbReference type="EMBL" id="BGZK01000031">
    <property type="protein sequence ID" value="GBP08547.1"/>
    <property type="molecule type" value="Genomic_DNA"/>
</dbReference>
<proteinExistence type="predicted"/>
<comment type="caution">
    <text evidence="1">The sequence shown here is derived from an EMBL/GenBank/DDBJ whole genome shotgun (WGS) entry which is preliminary data.</text>
</comment>
<sequence>MSRELICESLLKRNKAKPFVKRLITDNEKWISYQRQELVKKIMVKSGLRPTPMKAFAIFARLLSVRRPIRAREKFHGRPAVYEP</sequence>
<dbReference type="OrthoDB" id="616263at2759"/>
<protein>
    <submittedName>
        <fullName evidence="1">Uncharacterized protein</fullName>
    </submittedName>
</protein>
<keyword evidence="2" id="KW-1185">Reference proteome</keyword>
<dbReference type="Proteomes" id="UP000299102">
    <property type="component" value="Unassembled WGS sequence"/>
</dbReference>
<organism evidence="1 2">
    <name type="scientific">Eumeta variegata</name>
    <name type="common">Bagworm moth</name>
    <name type="synonym">Eumeta japonica</name>
    <dbReference type="NCBI Taxonomy" id="151549"/>
    <lineage>
        <taxon>Eukaryota</taxon>
        <taxon>Metazoa</taxon>
        <taxon>Ecdysozoa</taxon>
        <taxon>Arthropoda</taxon>
        <taxon>Hexapoda</taxon>
        <taxon>Insecta</taxon>
        <taxon>Pterygota</taxon>
        <taxon>Neoptera</taxon>
        <taxon>Endopterygota</taxon>
        <taxon>Lepidoptera</taxon>
        <taxon>Glossata</taxon>
        <taxon>Ditrysia</taxon>
        <taxon>Tineoidea</taxon>
        <taxon>Psychidae</taxon>
        <taxon>Oiketicinae</taxon>
        <taxon>Eumeta</taxon>
    </lineage>
</organism>
<accession>A0A4C1T513</accession>
<evidence type="ECO:0000313" key="2">
    <source>
        <dbReference type="Proteomes" id="UP000299102"/>
    </source>
</evidence>